<keyword evidence="1" id="KW-0805">Transcription regulation</keyword>
<keyword evidence="2 4" id="KW-0238">DNA-binding</keyword>
<dbReference type="PANTHER" id="PTHR30055:SF238">
    <property type="entry name" value="MYCOFACTOCIN BIOSYNTHESIS TRANSCRIPTIONAL REGULATOR MFTR-RELATED"/>
    <property type="match status" value="1"/>
</dbReference>
<accession>A0ABU9D089</accession>
<organism evidence="6 7">
    <name type="scientific">Rhodococcus navarretei</name>
    <dbReference type="NCBI Taxonomy" id="3128981"/>
    <lineage>
        <taxon>Bacteria</taxon>
        <taxon>Bacillati</taxon>
        <taxon>Actinomycetota</taxon>
        <taxon>Actinomycetes</taxon>
        <taxon>Mycobacteriales</taxon>
        <taxon>Nocardiaceae</taxon>
        <taxon>Rhodococcus</taxon>
    </lineage>
</organism>
<evidence type="ECO:0000313" key="6">
    <source>
        <dbReference type="EMBL" id="MEK8072491.1"/>
    </source>
</evidence>
<dbReference type="InterPro" id="IPR001647">
    <property type="entry name" value="HTH_TetR"/>
</dbReference>
<dbReference type="InterPro" id="IPR009057">
    <property type="entry name" value="Homeodomain-like_sf"/>
</dbReference>
<dbReference type="PANTHER" id="PTHR30055">
    <property type="entry name" value="HTH-TYPE TRANSCRIPTIONAL REGULATOR RUTR"/>
    <property type="match status" value="1"/>
</dbReference>
<comment type="caution">
    <text evidence="6">The sequence shown here is derived from an EMBL/GenBank/DDBJ whole genome shotgun (WGS) entry which is preliminary data.</text>
</comment>
<name>A0ABU9D089_9NOCA</name>
<evidence type="ECO:0000256" key="2">
    <source>
        <dbReference type="ARBA" id="ARBA00023125"/>
    </source>
</evidence>
<evidence type="ECO:0000259" key="5">
    <source>
        <dbReference type="PROSITE" id="PS50977"/>
    </source>
</evidence>
<keyword evidence="7" id="KW-1185">Reference proteome</keyword>
<dbReference type="PRINTS" id="PR00455">
    <property type="entry name" value="HTHTETR"/>
</dbReference>
<protein>
    <submittedName>
        <fullName evidence="6">Helix-turn-helix domain-containing protein</fullName>
    </submittedName>
</protein>
<evidence type="ECO:0000256" key="4">
    <source>
        <dbReference type="PROSITE-ProRule" id="PRU00335"/>
    </source>
</evidence>
<dbReference type="EMBL" id="JBBPCN010000001">
    <property type="protein sequence ID" value="MEK8072491.1"/>
    <property type="molecule type" value="Genomic_DNA"/>
</dbReference>
<sequence>MSEHVPDLRERRRRETQLEITRAALDLFETQGCAATTVDQIARRAGVSPSTFFRSFASKEESVLGLAPEFELDIDAWLASRAPEDVTLAAIEALYEQSVERFSAAPDEARDRLLRTRRLIGRDDHLRAAAFATDAMTLCRVTDSVAATLSGHESRSYARLLIEGAGMAMRIAFDDWAERIDAGQDADLVDIYRTTLRDLRRVVGRAAAPHVSGTS</sequence>
<gene>
    <name evidence="6" type="ORF">AABD04_16735</name>
</gene>
<keyword evidence="3" id="KW-0804">Transcription</keyword>
<dbReference type="Proteomes" id="UP001456513">
    <property type="component" value="Unassembled WGS sequence"/>
</dbReference>
<dbReference type="RefSeq" id="WP_243608282.1">
    <property type="nucleotide sequence ID" value="NZ_JBBPCN010000001.1"/>
</dbReference>
<proteinExistence type="predicted"/>
<reference evidence="6 7" key="1">
    <citation type="submission" date="2024-03" db="EMBL/GenBank/DDBJ databases">
        <title>Rhodococcus navarretei sp. nov. and Pseudarthrobacter quantumdoti sp. nov., two new species with the ability to biosynthesize Quantum Dots isolated from soil samples at Union Glacier, Antarctica.</title>
        <authorList>
            <person name="Vargas M."/>
        </authorList>
    </citation>
    <scope>NUCLEOTIDE SEQUENCE [LARGE SCALE GENOMIC DNA]</scope>
    <source>
        <strain evidence="6 7">EXRC-4A-4</strain>
    </source>
</reference>
<evidence type="ECO:0000256" key="1">
    <source>
        <dbReference type="ARBA" id="ARBA00023015"/>
    </source>
</evidence>
<dbReference type="PROSITE" id="PS50977">
    <property type="entry name" value="HTH_TETR_2"/>
    <property type="match status" value="1"/>
</dbReference>
<dbReference type="Pfam" id="PF00440">
    <property type="entry name" value="TetR_N"/>
    <property type="match status" value="1"/>
</dbReference>
<dbReference type="Gene3D" id="1.10.357.10">
    <property type="entry name" value="Tetracycline Repressor, domain 2"/>
    <property type="match status" value="1"/>
</dbReference>
<dbReference type="InterPro" id="IPR050109">
    <property type="entry name" value="HTH-type_TetR-like_transc_reg"/>
</dbReference>
<feature type="DNA-binding region" description="H-T-H motif" evidence="4">
    <location>
        <begin position="37"/>
        <end position="56"/>
    </location>
</feature>
<evidence type="ECO:0000313" key="7">
    <source>
        <dbReference type="Proteomes" id="UP001456513"/>
    </source>
</evidence>
<evidence type="ECO:0000256" key="3">
    <source>
        <dbReference type="ARBA" id="ARBA00023163"/>
    </source>
</evidence>
<feature type="domain" description="HTH tetR-type" evidence="5">
    <location>
        <begin position="14"/>
        <end position="74"/>
    </location>
</feature>
<dbReference type="SUPFAM" id="SSF46689">
    <property type="entry name" value="Homeodomain-like"/>
    <property type="match status" value="1"/>
</dbReference>